<dbReference type="Pfam" id="PF13276">
    <property type="entry name" value="HTH_21"/>
    <property type="match status" value="1"/>
</dbReference>
<dbReference type="InterPro" id="IPR002514">
    <property type="entry name" value="Transposase_8"/>
</dbReference>
<dbReference type="InterPro" id="IPR025948">
    <property type="entry name" value="HTH-like_dom"/>
</dbReference>
<dbReference type="Gene3D" id="3.30.420.10">
    <property type="entry name" value="Ribonuclease H-like superfamily/Ribonuclease H"/>
    <property type="match status" value="1"/>
</dbReference>
<dbReference type="Pfam" id="PF13683">
    <property type="entry name" value="rve_3"/>
    <property type="match status" value="1"/>
</dbReference>
<evidence type="ECO:0000313" key="1">
    <source>
        <dbReference type="EMBL" id="QFI61985.1"/>
    </source>
</evidence>
<dbReference type="InterPro" id="IPR009057">
    <property type="entry name" value="Homeodomain-like_sf"/>
</dbReference>
<proteinExistence type="predicted"/>
<name>A0A5P6N7M7_9SPHN</name>
<reference evidence="2" key="1">
    <citation type="submission" date="2018-09" db="EMBL/GenBank/DDBJ databases">
        <title>Nocardia yunnanensis sp. nov., an actinomycete isolated from a soil sample.</title>
        <authorList>
            <person name="Zhang J."/>
        </authorList>
    </citation>
    <scope>NUCLEOTIDE SEQUENCE [LARGE SCALE GENOMIC DNA]</scope>
    <source>
        <strain evidence="2">21-3</strain>
    </source>
</reference>
<dbReference type="InterPro" id="IPR001584">
    <property type="entry name" value="Integrase_cat-core"/>
</dbReference>
<dbReference type="InterPro" id="IPR048020">
    <property type="entry name" value="Transpos_IS3"/>
</dbReference>
<dbReference type="SUPFAM" id="SSF53098">
    <property type="entry name" value="Ribonuclease H-like"/>
    <property type="match status" value="1"/>
</dbReference>
<dbReference type="GO" id="GO:0015074">
    <property type="term" value="P:DNA integration"/>
    <property type="evidence" value="ECO:0007669"/>
    <property type="project" value="InterPro"/>
</dbReference>
<organism evidence="1 2">
    <name type="scientific">Qipengyuania flava</name>
    <dbReference type="NCBI Taxonomy" id="192812"/>
    <lineage>
        <taxon>Bacteria</taxon>
        <taxon>Pseudomonadati</taxon>
        <taxon>Pseudomonadota</taxon>
        <taxon>Alphaproteobacteria</taxon>
        <taxon>Sphingomonadales</taxon>
        <taxon>Erythrobacteraceae</taxon>
        <taxon>Qipengyuania</taxon>
    </lineage>
</organism>
<dbReference type="GO" id="GO:0003677">
    <property type="term" value="F:DNA binding"/>
    <property type="evidence" value="ECO:0007669"/>
    <property type="project" value="InterPro"/>
</dbReference>
<dbReference type="AlphaFoldDB" id="A0A5P6N7M7"/>
<dbReference type="SUPFAM" id="SSF46689">
    <property type="entry name" value="Homeodomain-like"/>
    <property type="match status" value="1"/>
</dbReference>
<sequence length="397" mass="46061">MARKRYTPEQIIGILREAEVRLSHGEKIGEISRSLGISEQSYYRWRREYGGLKVSQARRLKDLKKENQRLRKAVSDLTLDALILKEVGRGKVLSPSRRRLAIDHVQEALDICQRRACRVVAQHRSTQRKLPAPPADEKPLTAAIIRLAQQYGRYGYRRITALLRNESWLVNAKRVERIWRREGLKVPQRQPKRGRLWFNDGSCVRLRPQYSGHVWSYDFVMDRTHDGKAFRMLTVIDEYSRQCLAIHVQRKLKSDDVLAVLTELFQRHGPPDHIRSDNGAEFTSHAVRDWLWRIGVKTLYIEPGSPWENGYNESFNGKLRDELLNGEIFYTLKEAIILIERWRIHYNTVRPHSSLGYQPPAPQTILPRPAMLPYAALQAAQQGDPNRRNSNLTGGPP</sequence>
<dbReference type="PANTHER" id="PTHR47515">
    <property type="entry name" value="LOW CALCIUM RESPONSE LOCUS PROTEIN T"/>
    <property type="match status" value="1"/>
</dbReference>
<accession>A0A5P6N7M7</accession>
<dbReference type="PANTHER" id="PTHR47515:SF1">
    <property type="entry name" value="BLR2054 PROTEIN"/>
    <property type="match status" value="1"/>
</dbReference>
<dbReference type="GO" id="GO:0004803">
    <property type="term" value="F:transposase activity"/>
    <property type="evidence" value="ECO:0007669"/>
    <property type="project" value="InterPro"/>
</dbReference>
<dbReference type="EMBL" id="CP032228">
    <property type="protein sequence ID" value="QFI61985.1"/>
    <property type="molecule type" value="Genomic_DNA"/>
</dbReference>
<dbReference type="InterPro" id="IPR012337">
    <property type="entry name" value="RNaseH-like_sf"/>
</dbReference>
<dbReference type="GO" id="GO:0006313">
    <property type="term" value="P:DNA transposition"/>
    <property type="evidence" value="ECO:0007669"/>
    <property type="project" value="InterPro"/>
</dbReference>
<gene>
    <name evidence="1" type="ORF">D0Y83_00820</name>
</gene>
<protein>
    <submittedName>
        <fullName evidence="1">IS3 family transposase</fullName>
    </submittedName>
</protein>
<dbReference type="NCBIfam" id="NF033516">
    <property type="entry name" value="transpos_IS3"/>
    <property type="match status" value="1"/>
</dbReference>
<dbReference type="InterPro" id="IPR036397">
    <property type="entry name" value="RNaseH_sf"/>
</dbReference>
<dbReference type="Proteomes" id="UP000325385">
    <property type="component" value="Chromosome"/>
</dbReference>
<evidence type="ECO:0000313" key="2">
    <source>
        <dbReference type="Proteomes" id="UP000325385"/>
    </source>
</evidence>
<dbReference type="PROSITE" id="PS50994">
    <property type="entry name" value="INTEGRASE"/>
    <property type="match status" value="1"/>
</dbReference>
<dbReference type="Pfam" id="PF01527">
    <property type="entry name" value="HTH_Tnp_1"/>
    <property type="match status" value="1"/>
</dbReference>